<dbReference type="EMBL" id="JACHXK010000015">
    <property type="protein sequence ID" value="MBB3112947.1"/>
    <property type="molecule type" value="Genomic_DNA"/>
</dbReference>
<dbReference type="EC" id="3.4.21.102" evidence="8"/>
<evidence type="ECO:0000256" key="4">
    <source>
        <dbReference type="ARBA" id="ARBA00022825"/>
    </source>
</evidence>
<dbReference type="InterPro" id="IPR004447">
    <property type="entry name" value="Peptidase_S41A"/>
</dbReference>
<feature type="domain" description="PDZ" evidence="7">
    <location>
        <begin position="88"/>
        <end position="190"/>
    </location>
</feature>
<dbReference type="InterPro" id="IPR036366">
    <property type="entry name" value="PGBDSf"/>
</dbReference>
<evidence type="ECO:0000313" key="9">
    <source>
        <dbReference type="Proteomes" id="UP000570361"/>
    </source>
</evidence>
<dbReference type="NCBIfam" id="TIGR00225">
    <property type="entry name" value="prc"/>
    <property type="match status" value="1"/>
</dbReference>
<reference evidence="8 9" key="1">
    <citation type="submission" date="2020-08" db="EMBL/GenBank/DDBJ databases">
        <title>Genomic Encyclopedia of Type Strains, Phase III (KMG-III): the genomes of soil and plant-associated and newly described type strains.</title>
        <authorList>
            <person name="Whitman W."/>
        </authorList>
    </citation>
    <scope>NUCLEOTIDE SEQUENCE [LARGE SCALE GENOMIC DNA]</scope>
    <source>
        <strain evidence="8 9">CECT 5862</strain>
    </source>
</reference>
<comment type="similarity">
    <text evidence="1 5">Belongs to the peptidase S41A family.</text>
</comment>
<dbReference type="InterPro" id="IPR002477">
    <property type="entry name" value="Peptidoglycan-bd-like"/>
</dbReference>
<dbReference type="CDD" id="cd07560">
    <property type="entry name" value="Peptidase_S41_CPP"/>
    <property type="match status" value="1"/>
</dbReference>
<organism evidence="8 9">
    <name type="scientific">Paenibacillus phyllosphaerae</name>
    <dbReference type="NCBI Taxonomy" id="274593"/>
    <lineage>
        <taxon>Bacteria</taxon>
        <taxon>Bacillati</taxon>
        <taxon>Bacillota</taxon>
        <taxon>Bacilli</taxon>
        <taxon>Bacillales</taxon>
        <taxon>Paenibacillaceae</taxon>
        <taxon>Paenibacillus</taxon>
    </lineage>
</organism>
<dbReference type="Pfam" id="PF13180">
    <property type="entry name" value="PDZ_2"/>
    <property type="match status" value="1"/>
</dbReference>
<keyword evidence="2 5" id="KW-0645">Protease</keyword>
<dbReference type="Pfam" id="PF22694">
    <property type="entry name" value="CtpB_N-like"/>
    <property type="match status" value="1"/>
</dbReference>
<dbReference type="PROSITE" id="PS50106">
    <property type="entry name" value="PDZ"/>
    <property type="match status" value="1"/>
</dbReference>
<dbReference type="InterPro" id="IPR005151">
    <property type="entry name" value="Tail-specific_protease"/>
</dbReference>
<dbReference type="PANTHER" id="PTHR32060">
    <property type="entry name" value="TAIL-SPECIFIC PROTEASE"/>
    <property type="match status" value="1"/>
</dbReference>
<evidence type="ECO:0000313" key="8">
    <source>
        <dbReference type="EMBL" id="MBB3112947.1"/>
    </source>
</evidence>
<evidence type="ECO:0000256" key="6">
    <source>
        <dbReference type="SAM" id="Phobius"/>
    </source>
</evidence>
<dbReference type="Pfam" id="PF01471">
    <property type="entry name" value="PG_binding_1"/>
    <property type="match status" value="1"/>
</dbReference>
<dbReference type="Gene3D" id="1.10.101.10">
    <property type="entry name" value="PGBD-like superfamily/PGBD"/>
    <property type="match status" value="1"/>
</dbReference>
<evidence type="ECO:0000256" key="3">
    <source>
        <dbReference type="ARBA" id="ARBA00022801"/>
    </source>
</evidence>
<keyword evidence="4 5" id="KW-0720">Serine protease</keyword>
<accession>A0A7W5FQ79</accession>
<dbReference type="AlphaFoldDB" id="A0A7W5FQ79"/>
<dbReference type="CDD" id="cd06782">
    <property type="entry name" value="cpPDZ_CPP-like"/>
    <property type="match status" value="1"/>
</dbReference>
<protein>
    <submittedName>
        <fullName evidence="8">Carboxyl-terminal processing protease</fullName>
        <ecNumber evidence="8">3.4.21.102</ecNumber>
    </submittedName>
</protein>
<comment type="caution">
    <text evidence="8">The sequence shown here is derived from an EMBL/GenBank/DDBJ whole genome shotgun (WGS) entry which is preliminary data.</text>
</comment>
<keyword evidence="6" id="KW-0472">Membrane</keyword>
<evidence type="ECO:0000259" key="7">
    <source>
        <dbReference type="PROSITE" id="PS50106"/>
    </source>
</evidence>
<dbReference type="Gene3D" id="2.30.42.10">
    <property type="match status" value="1"/>
</dbReference>
<sequence length="482" mass="52219">MNLYGAEAAKERRRVVQAGIFAVVIIAAFLCGRYSVEWQHPILKVPAFQNLSYAYKEIMNGYLEGAEAKKLVDGATEGMVASLEDPYSVYLPGDEGESYMQSYEDHFVGIGVEVREEDKQFIIDTVIEGAPAEKAGIKAGDTIVAVDDQAAAGMESDKLLGLVRGEEGTEVTLTLLRAGEELKITVERGSVPVKTVSYEMREDGVGEITITRFADKTGEEFDEAMKALQEKGMKALLLDLRGNPGGLLDPTIHIANWFVPKGKTIVQVVSKDEKSVVTHKSEQKKAWTLPISVLVDSHSASSSEVLTAALKDTAGATVVGEKTYGKGIVQQFRQLKDGSVLKLTKAQWRSPNGQWIHKKGIEPTNPVSPPSYALLSALPTGINLKLGDYGDQVKTAEQMLKALGFLPGEVGGVYDEAMVEAVERFQKAQNIPVMGTVNDKTAYTIVTLLSDKYEKEDPQRLKAVELLKEAVASGASGSDTTS</sequence>
<dbReference type="RefSeq" id="WP_183603050.1">
    <property type="nucleotide sequence ID" value="NZ_JACHXK010000015.1"/>
</dbReference>
<dbReference type="Gene3D" id="3.30.750.44">
    <property type="match status" value="1"/>
</dbReference>
<dbReference type="InterPro" id="IPR036034">
    <property type="entry name" value="PDZ_sf"/>
</dbReference>
<dbReference type="GO" id="GO:0007165">
    <property type="term" value="P:signal transduction"/>
    <property type="evidence" value="ECO:0007669"/>
    <property type="project" value="TreeGrafter"/>
</dbReference>
<dbReference type="InterPro" id="IPR029045">
    <property type="entry name" value="ClpP/crotonase-like_dom_sf"/>
</dbReference>
<dbReference type="Proteomes" id="UP000570361">
    <property type="component" value="Unassembled WGS sequence"/>
</dbReference>
<keyword evidence="9" id="KW-1185">Reference proteome</keyword>
<dbReference type="GO" id="GO:0030288">
    <property type="term" value="C:outer membrane-bounded periplasmic space"/>
    <property type="evidence" value="ECO:0007669"/>
    <property type="project" value="TreeGrafter"/>
</dbReference>
<keyword evidence="3 5" id="KW-0378">Hydrolase</keyword>
<gene>
    <name evidence="8" type="ORF">FHS18_005049</name>
</gene>
<dbReference type="PANTHER" id="PTHR32060:SF30">
    <property type="entry name" value="CARBOXY-TERMINAL PROCESSING PROTEASE CTPA"/>
    <property type="match status" value="1"/>
</dbReference>
<dbReference type="SUPFAM" id="SSF52096">
    <property type="entry name" value="ClpP/crotonase"/>
    <property type="match status" value="1"/>
</dbReference>
<keyword evidence="6" id="KW-1133">Transmembrane helix</keyword>
<dbReference type="InterPro" id="IPR055210">
    <property type="entry name" value="CtpA/B_N"/>
</dbReference>
<dbReference type="Pfam" id="PF03572">
    <property type="entry name" value="Peptidase_S41"/>
    <property type="match status" value="1"/>
</dbReference>
<proteinExistence type="inferred from homology"/>
<evidence type="ECO:0000256" key="1">
    <source>
        <dbReference type="ARBA" id="ARBA00009179"/>
    </source>
</evidence>
<dbReference type="SUPFAM" id="SSF47090">
    <property type="entry name" value="PGBD-like"/>
    <property type="match status" value="1"/>
</dbReference>
<dbReference type="SMART" id="SM00245">
    <property type="entry name" value="TSPc"/>
    <property type="match status" value="1"/>
</dbReference>
<name>A0A7W5FQ79_9BACL</name>
<dbReference type="Gene3D" id="3.90.226.10">
    <property type="entry name" value="2-enoyl-CoA Hydratase, Chain A, domain 1"/>
    <property type="match status" value="1"/>
</dbReference>
<dbReference type="SUPFAM" id="SSF50156">
    <property type="entry name" value="PDZ domain-like"/>
    <property type="match status" value="1"/>
</dbReference>
<dbReference type="InterPro" id="IPR036365">
    <property type="entry name" value="PGBD-like_sf"/>
</dbReference>
<evidence type="ECO:0000256" key="2">
    <source>
        <dbReference type="ARBA" id="ARBA00022670"/>
    </source>
</evidence>
<dbReference type="GO" id="GO:0004252">
    <property type="term" value="F:serine-type endopeptidase activity"/>
    <property type="evidence" value="ECO:0007669"/>
    <property type="project" value="UniProtKB-EC"/>
</dbReference>
<dbReference type="SMART" id="SM00228">
    <property type="entry name" value="PDZ"/>
    <property type="match status" value="1"/>
</dbReference>
<feature type="transmembrane region" description="Helical" evidence="6">
    <location>
        <begin position="15"/>
        <end position="36"/>
    </location>
</feature>
<dbReference type="GO" id="GO:0006508">
    <property type="term" value="P:proteolysis"/>
    <property type="evidence" value="ECO:0007669"/>
    <property type="project" value="UniProtKB-KW"/>
</dbReference>
<keyword evidence="6" id="KW-0812">Transmembrane</keyword>
<dbReference type="InterPro" id="IPR001478">
    <property type="entry name" value="PDZ"/>
</dbReference>
<evidence type="ECO:0000256" key="5">
    <source>
        <dbReference type="RuleBase" id="RU004404"/>
    </source>
</evidence>